<proteinExistence type="predicted"/>
<evidence type="ECO:0000256" key="2">
    <source>
        <dbReference type="ARBA" id="ARBA00022723"/>
    </source>
</evidence>
<evidence type="ECO:0000256" key="1">
    <source>
        <dbReference type="ARBA" id="ARBA00022617"/>
    </source>
</evidence>
<comment type="caution">
    <text evidence="5">The sequence shown here is derived from an EMBL/GenBank/DDBJ whole genome shotgun (WGS) entry which is preliminary data.</text>
</comment>
<dbReference type="CDD" id="cd11058">
    <property type="entry name" value="CYP60B-like"/>
    <property type="match status" value="1"/>
</dbReference>
<accession>A0ABR1PDG3</accession>
<feature type="compositionally biased region" description="Low complexity" evidence="4">
    <location>
        <begin position="114"/>
        <end position="150"/>
    </location>
</feature>
<dbReference type="PANTHER" id="PTHR24305:SF199">
    <property type="entry name" value="P450, PUTATIVE (EUROFUNG)-RELATED"/>
    <property type="match status" value="1"/>
</dbReference>
<keyword evidence="6" id="KW-1185">Reference proteome</keyword>
<dbReference type="EMBL" id="JAKNSF020000017">
    <property type="protein sequence ID" value="KAK7733854.1"/>
    <property type="molecule type" value="Genomic_DNA"/>
</dbReference>
<evidence type="ECO:0000313" key="5">
    <source>
        <dbReference type="EMBL" id="KAK7733854.1"/>
    </source>
</evidence>
<organism evidence="5 6">
    <name type="scientific">Diaporthe eres</name>
    <name type="common">Phomopsis oblonga</name>
    <dbReference type="NCBI Taxonomy" id="83184"/>
    <lineage>
        <taxon>Eukaryota</taxon>
        <taxon>Fungi</taxon>
        <taxon>Dikarya</taxon>
        <taxon>Ascomycota</taxon>
        <taxon>Pezizomycotina</taxon>
        <taxon>Sordariomycetes</taxon>
        <taxon>Sordariomycetidae</taxon>
        <taxon>Diaporthales</taxon>
        <taxon>Diaporthaceae</taxon>
        <taxon>Diaporthe</taxon>
        <taxon>Diaporthe eres species complex</taxon>
    </lineage>
</organism>
<dbReference type="InterPro" id="IPR050121">
    <property type="entry name" value="Cytochrome_P450_monoxygenase"/>
</dbReference>
<name>A0ABR1PDG3_DIAER</name>
<dbReference type="PANTHER" id="PTHR24305">
    <property type="entry name" value="CYTOCHROME P450"/>
    <property type="match status" value="1"/>
</dbReference>
<keyword evidence="2" id="KW-0479">Metal-binding</keyword>
<sequence>MAPQYPNISSRRSRPRQARPALRPTRERSDITRRLGQQALRNAANRYPQHREPQGGRSNSRSGHNDQRGSRPSQHSDEGSGLGQAAMSMLVGQLLEEVVDYVVRHNFFRRQRNSPSESAPETATTAATARAAEQQPQEQPHLQQSHSQSSLEERQRRRRHRRSEVLMTSLDRLSAELETTYDALMRVSHTPREIEGAPSDEPLIANADDLRRAITRSLARIEGTIVHDFQKLHTKYGPVVRIAPDEVTFAQEEAWADIFQPRPDTQLQFLKDPTWWARQPGSPNSLLSAIEPEEHAQIRRALAPAFTPRALRAQEPVLHRYVGLLVERLREVINRNGPEAQEGIDMTQWFNFTTFDIFGDLGFGESFDCLENSRYHPWVALLFNSVKAASFVAAVRFYPLLQWLLMKCIPASLKEMQRKHFDQIVDKVHRRLNWELERPDIMSHVMAGKQGLDIGVINATFMVLTTAGSETTATVLSGTLNYLVNNPDKLELLSREICQRFQSEDEITLDALRELDYLNACLNEGLRLLVSRSRHTP</sequence>
<reference evidence="5 6" key="1">
    <citation type="submission" date="2024-02" db="EMBL/GenBank/DDBJ databases">
        <title>De novo assembly and annotation of 12 fungi associated with fruit tree decline syndrome in Ontario, Canada.</title>
        <authorList>
            <person name="Sulman M."/>
            <person name="Ellouze W."/>
            <person name="Ilyukhin E."/>
        </authorList>
    </citation>
    <scope>NUCLEOTIDE SEQUENCE [LARGE SCALE GENOMIC DNA]</scope>
    <source>
        <strain evidence="5 6">M169</strain>
    </source>
</reference>
<dbReference type="InterPro" id="IPR001128">
    <property type="entry name" value="Cyt_P450"/>
</dbReference>
<keyword evidence="3" id="KW-0408">Iron</keyword>
<dbReference type="Gene3D" id="1.10.630.10">
    <property type="entry name" value="Cytochrome P450"/>
    <property type="match status" value="1"/>
</dbReference>
<evidence type="ECO:0000256" key="4">
    <source>
        <dbReference type="SAM" id="MobiDB-lite"/>
    </source>
</evidence>
<keyword evidence="1" id="KW-0349">Heme</keyword>
<feature type="compositionally biased region" description="Basic and acidic residues" evidence="4">
    <location>
        <begin position="24"/>
        <end position="33"/>
    </location>
</feature>
<dbReference type="Proteomes" id="UP001430848">
    <property type="component" value="Unassembled WGS sequence"/>
</dbReference>
<dbReference type="SUPFAM" id="SSF48264">
    <property type="entry name" value="Cytochrome P450"/>
    <property type="match status" value="1"/>
</dbReference>
<dbReference type="Pfam" id="PF00067">
    <property type="entry name" value="p450"/>
    <property type="match status" value="1"/>
</dbReference>
<protein>
    <recommendedName>
        <fullName evidence="7">Cytochrome P450</fullName>
    </recommendedName>
</protein>
<evidence type="ECO:0000256" key="3">
    <source>
        <dbReference type="ARBA" id="ARBA00023004"/>
    </source>
</evidence>
<gene>
    <name evidence="5" type="ORF">SLS63_004640</name>
</gene>
<evidence type="ECO:0000313" key="6">
    <source>
        <dbReference type="Proteomes" id="UP001430848"/>
    </source>
</evidence>
<evidence type="ECO:0008006" key="7">
    <source>
        <dbReference type="Google" id="ProtNLM"/>
    </source>
</evidence>
<dbReference type="InterPro" id="IPR036396">
    <property type="entry name" value="Cyt_P450_sf"/>
</dbReference>
<feature type="region of interest" description="Disordered" evidence="4">
    <location>
        <begin position="111"/>
        <end position="165"/>
    </location>
</feature>
<feature type="compositionally biased region" description="Basic and acidic residues" evidence="4">
    <location>
        <begin position="63"/>
        <end position="78"/>
    </location>
</feature>
<feature type="region of interest" description="Disordered" evidence="4">
    <location>
        <begin position="1"/>
        <end position="82"/>
    </location>
</feature>